<dbReference type="Proteomes" id="UP001597280">
    <property type="component" value="Unassembled WGS sequence"/>
</dbReference>
<dbReference type="RefSeq" id="WP_343903709.1">
    <property type="nucleotide sequence ID" value="NZ_BAAAIS010000002.1"/>
</dbReference>
<accession>A0ABW4PUD5</accession>
<reference evidence="2" key="1">
    <citation type="journal article" date="2019" name="Int. J. Syst. Evol. Microbiol.">
        <title>The Global Catalogue of Microorganisms (GCM) 10K type strain sequencing project: providing services to taxonomists for standard genome sequencing and annotation.</title>
        <authorList>
            <consortium name="The Broad Institute Genomics Platform"/>
            <consortium name="The Broad Institute Genome Sequencing Center for Infectious Disease"/>
            <person name="Wu L."/>
            <person name="Ma J."/>
        </authorList>
    </citation>
    <scope>NUCLEOTIDE SEQUENCE [LARGE SCALE GENOMIC DNA]</scope>
    <source>
        <strain evidence="2">JCM 11650</strain>
    </source>
</reference>
<gene>
    <name evidence="1" type="ORF">ACFSDA_04710</name>
</gene>
<organism evidence="1 2">
    <name type="scientific">Brachybacterium rhamnosum</name>
    <dbReference type="NCBI Taxonomy" id="173361"/>
    <lineage>
        <taxon>Bacteria</taxon>
        <taxon>Bacillati</taxon>
        <taxon>Actinomycetota</taxon>
        <taxon>Actinomycetes</taxon>
        <taxon>Micrococcales</taxon>
        <taxon>Dermabacteraceae</taxon>
        <taxon>Brachybacterium</taxon>
    </lineage>
</organism>
<evidence type="ECO:0000313" key="1">
    <source>
        <dbReference type="EMBL" id="MFD1834374.1"/>
    </source>
</evidence>
<sequence>METELEPTPPGLTRDAGWQLGVRRTVPAHVDEVWRGLLSEWLPAWLGVDSVPQMVGAPLRSGGSLHGRIVGCHVGRRVRVRWTPRTLDHETVFQVTLQEAGEGTVLAVHQERLLGAAERQALLEHWTTMLDALVVQLRAERKTSQDLRG</sequence>
<name>A0ABW4PUD5_9MICO</name>
<comment type="caution">
    <text evidence="1">The sequence shown here is derived from an EMBL/GenBank/DDBJ whole genome shotgun (WGS) entry which is preliminary data.</text>
</comment>
<dbReference type="Gene3D" id="3.30.530.20">
    <property type="match status" value="1"/>
</dbReference>
<dbReference type="SUPFAM" id="SSF55961">
    <property type="entry name" value="Bet v1-like"/>
    <property type="match status" value="1"/>
</dbReference>
<keyword evidence="2" id="KW-1185">Reference proteome</keyword>
<dbReference type="InterPro" id="IPR023393">
    <property type="entry name" value="START-like_dom_sf"/>
</dbReference>
<dbReference type="EMBL" id="JBHUFL010000002">
    <property type="protein sequence ID" value="MFD1834374.1"/>
    <property type="molecule type" value="Genomic_DNA"/>
</dbReference>
<evidence type="ECO:0000313" key="2">
    <source>
        <dbReference type="Proteomes" id="UP001597280"/>
    </source>
</evidence>
<proteinExistence type="predicted"/>
<protein>
    <submittedName>
        <fullName evidence="1">SRPBCC domain-containing protein</fullName>
    </submittedName>
</protein>